<keyword evidence="2" id="KW-0732">Signal</keyword>
<keyword evidence="1" id="KW-0812">Transmembrane</keyword>
<feature type="chain" id="PRO_5047448689" evidence="2">
    <location>
        <begin position="22"/>
        <end position="76"/>
    </location>
</feature>
<accession>A0ABS6SYP7</accession>
<organism evidence="3 4">
    <name type="scientific">Maritimibacter dapengensis</name>
    <dbReference type="NCBI Taxonomy" id="2836868"/>
    <lineage>
        <taxon>Bacteria</taxon>
        <taxon>Pseudomonadati</taxon>
        <taxon>Pseudomonadota</taxon>
        <taxon>Alphaproteobacteria</taxon>
        <taxon>Rhodobacterales</taxon>
        <taxon>Roseobacteraceae</taxon>
        <taxon>Maritimibacter</taxon>
    </lineage>
</organism>
<gene>
    <name evidence="3" type="ORF">KJP28_04115</name>
</gene>
<keyword evidence="1" id="KW-1133">Transmembrane helix</keyword>
<keyword evidence="1" id="KW-0472">Membrane</keyword>
<proteinExistence type="predicted"/>
<protein>
    <submittedName>
        <fullName evidence="3">Uncharacterized protein</fullName>
    </submittedName>
</protein>
<dbReference type="Proteomes" id="UP000756530">
    <property type="component" value="Unassembled WGS sequence"/>
</dbReference>
<reference evidence="3 4" key="1">
    <citation type="submission" date="2021-05" db="EMBL/GenBank/DDBJ databases">
        <title>Culturable bacteria isolated from Daya Bay.</title>
        <authorList>
            <person name="Zheng W."/>
            <person name="Yu S."/>
            <person name="Huang Y."/>
        </authorList>
    </citation>
    <scope>NUCLEOTIDE SEQUENCE [LARGE SCALE GENOMIC DNA]</scope>
    <source>
        <strain evidence="3 4">DP4N28-5</strain>
    </source>
</reference>
<evidence type="ECO:0000313" key="4">
    <source>
        <dbReference type="Proteomes" id="UP000756530"/>
    </source>
</evidence>
<sequence length="76" mass="7742">MKPTITVAALGLALIANPALAYVGPGAGLSAIGSVLAFVGVIFLMIAGFFFYPVKRMIVKMRGGADTDTPDAADAK</sequence>
<evidence type="ECO:0000256" key="1">
    <source>
        <dbReference type="SAM" id="Phobius"/>
    </source>
</evidence>
<dbReference type="RefSeq" id="WP_218390951.1">
    <property type="nucleotide sequence ID" value="NZ_JAHUZE010000001.1"/>
</dbReference>
<evidence type="ECO:0000256" key="2">
    <source>
        <dbReference type="SAM" id="SignalP"/>
    </source>
</evidence>
<feature type="transmembrane region" description="Helical" evidence="1">
    <location>
        <begin position="31"/>
        <end position="52"/>
    </location>
</feature>
<evidence type="ECO:0000313" key="3">
    <source>
        <dbReference type="EMBL" id="MBV7378099.1"/>
    </source>
</evidence>
<dbReference type="EMBL" id="JAHUZE010000001">
    <property type="protein sequence ID" value="MBV7378099.1"/>
    <property type="molecule type" value="Genomic_DNA"/>
</dbReference>
<name>A0ABS6SYP7_9RHOB</name>
<feature type="signal peptide" evidence="2">
    <location>
        <begin position="1"/>
        <end position="21"/>
    </location>
</feature>
<comment type="caution">
    <text evidence="3">The sequence shown here is derived from an EMBL/GenBank/DDBJ whole genome shotgun (WGS) entry which is preliminary data.</text>
</comment>
<keyword evidence="4" id="KW-1185">Reference proteome</keyword>